<dbReference type="Proteomes" id="UP000038045">
    <property type="component" value="Unplaced"/>
</dbReference>
<evidence type="ECO:0000313" key="2">
    <source>
        <dbReference type="Proteomes" id="UP000038045"/>
    </source>
</evidence>
<accession>A0A0N4Z693</accession>
<dbReference type="WBParaSite" id="PTRK_0000266800.1">
    <property type="protein sequence ID" value="PTRK_0000266800.1"/>
    <property type="gene ID" value="PTRK_0000266800"/>
</dbReference>
<dbReference type="InterPro" id="IPR025476">
    <property type="entry name" value="Helitron_helicase-like"/>
</dbReference>
<evidence type="ECO:0000313" key="3">
    <source>
        <dbReference type="WBParaSite" id="PTRK_0000266800.1"/>
    </source>
</evidence>
<keyword evidence="2" id="KW-1185">Reference proteome</keyword>
<dbReference type="AlphaFoldDB" id="A0A0N4Z693"/>
<dbReference type="Pfam" id="PF14214">
    <property type="entry name" value="Helitron_like_N"/>
    <property type="match status" value="1"/>
</dbReference>
<evidence type="ECO:0000259" key="1">
    <source>
        <dbReference type="Pfam" id="PF14214"/>
    </source>
</evidence>
<dbReference type="STRING" id="131310.A0A0N4Z693"/>
<protein>
    <submittedName>
        <fullName evidence="3">Helitron_like_N domain-containing protein</fullName>
    </submittedName>
</protein>
<proteinExistence type="predicted"/>
<sequence>MFILFNEVPSNIDDNEEIIYQKFREVYKKHFETMEIYSEYISGYEMVIAAFLKSIRIYYVIRSENSEKSFAKVYDNETLKLKPLVLIEFDERNRHFQLITKMIEKEIDNIAIDSSKIDSPQINYVQTLFEESLPADSFQNRQLGSYQFELASLKYIFREYIRRQSLAKKFKSFVDFIKENRNNEEYRTKNFQLRVVRPGAADQRNEDVPVNPEEIAFIYDSRDGTIPRMDILLSYMPTIGSSAKLIAISRDHPLIDALTYSVLFPNGEHTFDAMLRRTNLDTYPSRREYVRYNLYDRRDGTILLSSRRLLQQFIIDYFVRIENDITQYAYKLNNDRIKAQRLYGNIRDNVVDIGIDENDGDDEIFNADVEEETATRILKSLTGGPKWYKFKEQNALAVQRHYGKPDLFITFTCNQKWPEIVESLPPGVPSIDRPDIVCRVFCLKLKILINMLRKGLFGVEEYLFYSVEVQKRGLPHAHILIKIKDFVQTTECIDKIISAEIPDKEKDKELFDLVVSHMTHCDCKSLKNGAPCWDSLKNKCSKDFPKPYCNETRFDALTGKITYKRIEKNIILDNGKIISSGNVVPYNVFLLKFFNAHINIEIVNHVLAVSYLFKYFVKDGETNRVNVEMMFNDENKDEISEYQKVRCVGPTDATWKIFEFPIVANTVTVDVLYLHDEPRGNGNLYDPYFGDEGELLNGNQLTTDRQTLQHLMECVK</sequence>
<reference evidence="3" key="1">
    <citation type="submission" date="2017-02" db="UniProtKB">
        <authorList>
            <consortium name="WormBaseParasite"/>
        </authorList>
    </citation>
    <scope>IDENTIFICATION</scope>
</reference>
<dbReference type="PANTHER" id="PTHR45786:SF74">
    <property type="entry name" value="ATP-DEPENDENT DNA HELICASE"/>
    <property type="match status" value="1"/>
</dbReference>
<name>A0A0N4Z693_PARTI</name>
<feature type="domain" description="Helitron helicase-like" evidence="1">
    <location>
        <begin position="289"/>
        <end position="481"/>
    </location>
</feature>
<organism evidence="2 3">
    <name type="scientific">Parastrongyloides trichosuri</name>
    <name type="common">Possum-specific nematode worm</name>
    <dbReference type="NCBI Taxonomy" id="131310"/>
    <lineage>
        <taxon>Eukaryota</taxon>
        <taxon>Metazoa</taxon>
        <taxon>Ecdysozoa</taxon>
        <taxon>Nematoda</taxon>
        <taxon>Chromadorea</taxon>
        <taxon>Rhabditida</taxon>
        <taxon>Tylenchina</taxon>
        <taxon>Panagrolaimomorpha</taxon>
        <taxon>Strongyloidoidea</taxon>
        <taxon>Strongyloididae</taxon>
        <taxon>Parastrongyloides</taxon>
    </lineage>
</organism>
<dbReference type="PANTHER" id="PTHR45786">
    <property type="entry name" value="DNA BINDING PROTEIN-LIKE"/>
    <property type="match status" value="1"/>
</dbReference>